<dbReference type="Proteomes" id="UP000315400">
    <property type="component" value="Unassembled WGS sequence"/>
</dbReference>
<dbReference type="InterPro" id="IPR044068">
    <property type="entry name" value="CB"/>
</dbReference>
<dbReference type="Gene3D" id="1.10.150.130">
    <property type="match status" value="1"/>
</dbReference>
<dbReference type="PANTHER" id="PTHR30349:SF77">
    <property type="entry name" value="TYROSINE RECOMBINASE XERC"/>
    <property type="match status" value="1"/>
</dbReference>
<organism evidence="12 13">
    <name type="scientific">Spiribacter salinus</name>
    <dbReference type="NCBI Taxonomy" id="1335746"/>
    <lineage>
        <taxon>Bacteria</taxon>
        <taxon>Pseudomonadati</taxon>
        <taxon>Pseudomonadota</taxon>
        <taxon>Gammaproteobacteria</taxon>
        <taxon>Chromatiales</taxon>
        <taxon>Ectothiorhodospiraceae</taxon>
        <taxon>Spiribacter</taxon>
    </lineage>
</organism>
<proteinExistence type="predicted"/>
<dbReference type="GO" id="GO:0015074">
    <property type="term" value="P:DNA integration"/>
    <property type="evidence" value="ECO:0007669"/>
    <property type="project" value="UniProtKB-KW"/>
</dbReference>
<gene>
    <name evidence="12" type="ORF">FKY71_16490</name>
</gene>
<dbReference type="InterPro" id="IPR004107">
    <property type="entry name" value="Integrase_SAM-like_N"/>
</dbReference>
<dbReference type="GO" id="GO:0051301">
    <property type="term" value="P:cell division"/>
    <property type="evidence" value="ECO:0007669"/>
    <property type="project" value="UniProtKB-KW"/>
</dbReference>
<evidence type="ECO:0000313" key="12">
    <source>
        <dbReference type="EMBL" id="TQE96692.1"/>
    </source>
</evidence>
<evidence type="ECO:0000313" key="13">
    <source>
        <dbReference type="Proteomes" id="UP000315400"/>
    </source>
</evidence>
<dbReference type="GO" id="GO:0005737">
    <property type="term" value="C:cytoplasm"/>
    <property type="evidence" value="ECO:0007669"/>
    <property type="project" value="UniProtKB-SubCell"/>
</dbReference>
<dbReference type="InterPro" id="IPR013762">
    <property type="entry name" value="Integrase-like_cat_sf"/>
</dbReference>
<evidence type="ECO:0000256" key="8">
    <source>
        <dbReference type="ARBA" id="ARBA00023306"/>
    </source>
</evidence>
<name>A0A540VIZ4_9GAMM</name>
<evidence type="ECO:0000256" key="4">
    <source>
        <dbReference type="ARBA" id="ARBA00022829"/>
    </source>
</evidence>
<evidence type="ECO:0000259" key="11">
    <source>
        <dbReference type="PROSITE" id="PS51900"/>
    </source>
</evidence>
<feature type="domain" description="Core-binding (CB)" evidence="11">
    <location>
        <begin position="26"/>
        <end position="103"/>
    </location>
</feature>
<dbReference type="InterPro" id="IPR050090">
    <property type="entry name" value="Tyrosine_recombinase_XerCD"/>
</dbReference>
<evidence type="ECO:0000256" key="9">
    <source>
        <dbReference type="PROSITE-ProRule" id="PRU01248"/>
    </source>
</evidence>
<keyword evidence="3" id="KW-0132">Cell division</keyword>
<evidence type="ECO:0000256" key="3">
    <source>
        <dbReference type="ARBA" id="ARBA00022618"/>
    </source>
</evidence>
<keyword evidence="8" id="KW-0131">Cell cycle</keyword>
<keyword evidence="5" id="KW-0229">DNA integration</keyword>
<accession>A0A540VIZ4</accession>
<reference evidence="12 13" key="1">
    <citation type="submission" date="2019-06" db="EMBL/GenBank/DDBJ databases">
        <title>Metagenome assembled Genome of Spiribacter salinus SL48-SHIP from the microbial mat of Salt Lake 48 (Novosibirsk region, Russia).</title>
        <authorList>
            <person name="Shipova A."/>
            <person name="Rozanov A.S."/>
            <person name="Bryanskaya A.V."/>
            <person name="Peltek S.E."/>
        </authorList>
    </citation>
    <scope>NUCLEOTIDE SEQUENCE [LARGE SCALE GENOMIC DNA]</scope>
    <source>
        <strain evidence="12">SL48-SHIP-2</strain>
    </source>
</reference>
<keyword evidence="7" id="KW-0233">DNA recombination</keyword>
<dbReference type="GO" id="GO:0007059">
    <property type="term" value="P:chromosome segregation"/>
    <property type="evidence" value="ECO:0007669"/>
    <property type="project" value="UniProtKB-KW"/>
</dbReference>
<dbReference type="InterPro" id="IPR011010">
    <property type="entry name" value="DNA_brk_join_enz"/>
</dbReference>
<evidence type="ECO:0000256" key="2">
    <source>
        <dbReference type="ARBA" id="ARBA00022490"/>
    </source>
</evidence>
<dbReference type="Gene3D" id="1.10.443.10">
    <property type="entry name" value="Intergrase catalytic core"/>
    <property type="match status" value="1"/>
</dbReference>
<keyword evidence="2" id="KW-0963">Cytoplasm</keyword>
<comment type="subcellular location">
    <subcellularLocation>
        <location evidence="1">Cytoplasm</location>
    </subcellularLocation>
</comment>
<dbReference type="PANTHER" id="PTHR30349">
    <property type="entry name" value="PHAGE INTEGRASE-RELATED"/>
    <property type="match status" value="1"/>
</dbReference>
<dbReference type="EMBL" id="VIFK01000335">
    <property type="protein sequence ID" value="TQE96692.1"/>
    <property type="molecule type" value="Genomic_DNA"/>
</dbReference>
<keyword evidence="4" id="KW-0159">Chromosome partition</keyword>
<protein>
    <submittedName>
        <fullName evidence="12">Tyrosine-type recombinase/integrase</fullName>
    </submittedName>
</protein>
<dbReference type="PROSITE" id="PS51900">
    <property type="entry name" value="CB"/>
    <property type="match status" value="1"/>
</dbReference>
<dbReference type="SUPFAM" id="SSF56349">
    <property type="entry name" value="DNA breaking-rejoining enzymes"/>
    <property type="match status" value="1"/>
</dbReference>
<feature type="domain" description="Tyr recombinase" evidence="10">
    <location>
        <begin position="126"/>
        <end position="341"/>
    </location>
</feature>
<dbReference type="InterPro" id="IPR010998">
    <property type="entry name" value="Integrase_recombinase_N"/>
</dbReference>
<sequence length="344" mass="37866">MAQQLPELRSRLHAQLPALLGEAGEEAGRRVIEFFTAEIRNVNTRKAYGRAVTQFFNWAKANGLTLHTIEPVHVAAYVEQDDRAPATVKQHLSAISRLFDWLVTGQVVARNPAAPVRPPKLVVDEGKTPILTAAETRELLDSIVDVAGQDDEGGDPVAAGSNNSIAVSSGDVAKLRDRAIIGVMVYTFARVSAVARLNVSDYYRAGHRWKLHLQEKGGKRRDLPVHHKAGEYLGTYLKAAGICEEKGAPLFQSLKGRTGQLTGRRLDPANILHMVKRRARDAGFDPDQVCCHTFRGTGITTYLENGGQLETAQHIAGHASATTTKLYDRRSQNVQQEEIERIRI</sequence>
<dbReference type="GO" id="GO:0003677">
    <property type="term" value="F:DNA binding"/>
    <property type="evidence" value="ECO:0007669"/>
    <property type="project" value="UniProtKB-UniRule"/>
</dbReference>
<dbReference type="GO" id="GO:0006310">
    <property type="term" value="P:DNA recombination"/>
    <property type="evidence" value="ECO:0007669"/>
    <property type="project" value="UniProtKB-KW"/>
</dbReference>
<dbReference type="InterPro" id="IPR002104">
    <property type="entry name" value="Integrase_catalytic"/>
</dbReference>
<evidence type="ECO:0000256" key="6">
    <source>
        <dbReference type="ARBA" id="ARBA00023125"/>
    </source>
</evidence>
<evidence type="ECO:0000256" key="1">
    <source>
        <dbReference type="ARBA" id="ARBA00004496"/>
    </source>
</evidence>
<comment type="caution">
    <text evidence="12">The sequence shown here is derived from an EMBL/GenBank/DDBJ whole genome shotgun (WGS) entry which is preliminary data.</text>
</comment>
<dbReference type="AlphaFoldDB" id="A0A540VIZ4"/>
<dbReference type="PROSITE" id="PS51898">
    <property type="entry name" value="TYR_RECOMBINASE"/>
    <property type="match status" value="1"/>
</dbReference>
<evidence type="ECO:0000256" key="7">
    <source>
        <dbReference type="ARBA" id="ARBA00023172"/>
    </source>
</evidence>
<dbReference type="Pfam" id="PF00589">
    <property type="entry name" value="Phage_integrase"/>
    <property type="match status" value="1"/>
</dbReference>
<keyword evidence="6 9" id="KW-0238">DNA-binding</keyword>
<evidence type="ECO:0000256" key="5">
    <source>
        <dbReference type="ARBA" id="ARBA00022908"/>
    </source>
</evidence>
<dbReference type="Pfam" id="PF02899">
    <property type="entry name" value="Phage_int_SAM_1"/>
    <property type="match status" value="1"/>
</dbReference>
<evidence type="ECO:0000259" key="10">
    <source>
        <dbReference type="PROSITE" id="PS51898"/>
    </source>
</evidence>